<keyword evidence="2" id="KW-1185">Reference proteome</keyword>
<sequence length="112" mass="12877">MKYRRIYQTLEKYGARITYDGSGWQYAGRFQTYTQRMRPLWVVAEAPKAGLRLWVCHNAGRLSVTTADMRLSSDSREYHETQKRREFHTQGELAEYLEALLAAGADKANAAA</sequence>
<dbReference type="AlphaFoldDB" id="A0A0S2W4S8"/>
<proteinExistence type="predicted"/>
<dbReference type="RefSeq" id="WP_058117902.1">
    <property type="nucleotide sequence ID" value="NZ_CP011307.1"/>
</dbReference>
<dbReference type="STRING" id="1297617.IB211_01946c"/>
<evidence type="ECO:0000313" key="1">
    <source>
        <dbReference type="EMBL" id="ALP94337.1"/>
    </source>
</evidence>
<gene>
    <name evidence="1" type="ORF">IB211_01946c</name>
</gene>
<accession>A0A0S2W4S8</accession>
<reference evidence="1 2" key="1">
    <citation type="journal article" date="2015" name="Nat. Commun.">
        <title>Production of butyrate from lysine and the Amadori product fructoselysine by a human gut commensal.</title>
        <authorList>
            <person name="Bui T.P."/>
            <person name="Ritari J."/>
            <person name="Boeren S."/>
            <person name="de Waard P."/>
            <person name="Plugge C.M."/>
            <person name="de Vos W.M."/>
        </authorList>
    </citation>
    <scope>NUCLEOTIDE SEQUENCE [LARGE SCALE GENOMIC DNA]</scope>
    <source>
        <strain evidence="1 2">AF211</strain>
    </source>
</reference>
<dbReference type="KEGG" id="ibu:IB211_01946c"/>
<organism evidence="1 2">
    <name type="scientific">Intestinimonas butyriciproducens</name>
    <dbReference type="NCBI Taxonomy" id="1297617"/>
    <lineage>
        <taxon>Bacteria</taxon>
        <taxon>Bacillati</taxon>
        <taxon>Bacillota</taxon>
        <taxon>Clostridia</taxon>
        <taxon>Eubacteriales</taxon>
        <taxon>Intestinimonas</taxon>
    </lineage>
</organism>
<evidence type="ECO:0000313" key="2">
    <source>
        <dbReference type="Proteomes" id="UP000064844"/>
    </source>
</evidence>
<reference evidence="2" key="2">
    <citation type="submission" date="2015-04" db="EMBL/GenBank/DDBJ databases">
        <title>A butyrogenic pathway from the amino acid lysine in a human gut commensal.</title>
        <authorList>
            <person name="de Vos W.M."/>
            <person name="Bui N.T.P."/>
            <person name="Plugge C.M."/>
            <person name="Ritari J."/>
        </authorList>
    </citation>
    <scope>NUCLEOTIDE SEQUENCE [LARGE SCALE GENOMIC DNA]</scope>
    <source>
        <strain evidence="2">AF211</strain>
    </source>
</reference>
<dbReference type="EMBL" id="CP011307">
    <property type="protein sequence ID" value="ALP94337.1"/>
    <property type="molecule type" value="Genomic_DNA"/>
</dbReference>
<name>A0A0S2W4S8_9FIRM</name>
<dbReference type="Proteomes" id="UP000064844">
    <property type="component" value="Chromosome"/>
</dbReference>
<protein>
    <submittedName>
        <fullName evidence="1">Uncharacterized protein</fullName>
    </submittedName>
</protein>